<protein>
    <recommendedName>
        <fullName evidence="9">Arginine--tRNA ligase</fullName>
        <ecNumber evidence="9">6.1.1.19</ecNumber>
    </recommendedName>
    <alternativeName>
        <fullName evidence="9">Arginyl-tRNA synthetase</fullName>
        <shortName evidence="9">ArgRS</shortName>
    </alternativeName>
</protein>
<dbReference type="Gene3D" id="1.10.730.10">
    <property type="entry name" value="Isoleucyl-tRNA Synthetase, Domain 1"/>
    <property type="match status" value="1"/>
</dbReference>
<evidence type="ECO:0000256" key="2">
    <source>
        <dbReference type="ARBA" id="ARBA00022490"/>
    </source>
</evidence>
<dbReference type="InterPro" id="IPR035684">
    <property type="entry name" value="ArgRS_core"/>
</dbReference>
<dbReference type="EC" id="6.1.1.19" evidence="9"/>
<dbReference type="Proteomes" id="UP001606301">
    <property type="component" value="Unassembled WGS sequence"/>
</dbReference>
<dbReference type="SUPFAM" id="SSF52374">
    <property type="entry name" value="Nucleotidylyl transferase"/>
    <property type="match status" value="1"/>
</dbReference>
<dbReference type="GO" id="GO:0004814">
    <property type="term" value="F:arginine-tRNA ligase activity"/>
    <property type="evidence" value="ECO:0007669"/>
    <property type="project" value="UniProtKB-EC"/>
</dbReference>
<dbReference type="RefSeq" id="WP_394399446.1">
    <property type="nucleotide sequence ID" value="NZ_JBIGHW010000009.1"/>
</dbReference>
<dbReference type="Pfam" id="PF00750">
    <property type="entry name" value="tRNA-synt_1d"/>
    <property type="match status" value="1"/>
</dbReference>
<dbReference type="SMART" id="SM01016">
    <property type="entry name" value="Arg_tRNA_synt_N"/>
    <property type="match status" value="1"/>
</dbReference>
<keyword evidence="14" id="KW-1185">Reference proteome</keyword>
<keyword evidence="7 9" id="KW-0030">Aminoacyl-tRNA synthetase</keyword>
<dbReference type="Pfam" id="PF05746">
    <property type="entry name" value="DALR_1"/>
    <property type="match status" value="1"/>
</dbReference>
<dbReference type="EMBL" id="JBIGHW010000009">
    <property type="protein sequence ID" value="MFG6442323.1"/>
    <property type="molecule type" value="Genomic_DNA"/>
</dbReference>
<dbReference type="SUPFAM" id="SSF47323">
    <property type="entry name" value="Anticodon-binding domain of a subclass of class I aminoacyl-tRNA synthetases"/>
    <property type="match status" value="1"/>
</dbReference>
<dbReference type="PANTHER" id="PTHR11956">
    <property type="entry name" value="ARGINYL-TRNA SYNTHETASE"/>
    <property type="match status" value="1"/>
</dbReference>
<evidence type="ECO:0000259" key="11">
    <source>
        <dbReference type="SMART" id="SM00836"/>
    </source>
</evidence>
<dbReference type="NCBIfam" id="TIGR00456">
    <property type="entry name" value="argS"/>
    <property type="match status" value="1"/>
</dbReference>
<evidence type="ECO:0000256" key="9">
    <source>
        <dbReference type="HAMAP-Rule" id="MF_00123"/>
    </source>
</evidence>
<keyword evidence="6 9" id="KW-0648">Protein biosynthesis</keyword>
<evidence type="ECO:0000313" key="14">
    <source>
        <dbReference type="Proteomes" id="UP001606301"/>
    </source>
</evidence>
<dbReference type="Gene3D" id="3.30.1360.70">
    <property type="entry name" value="Arginyl tRNA synthetase N-terminal domain"/>
    <property type="match status" value="1"/>
</dbReference>
<gene>
    <name evidence="9 13" type="primary">argS</name>
    <name evidence="13" type="ORF">ACG0Z3_16690</name>
</gene>
<feature type="domain" description="Arginyl tRNA synthetase N-terminal" evidence="12">
    <location>
        <begin position="6"/>
        <end position="92"/>
    </location>
</feature>
<dbReference type="PROSITE" id="PS00178">
    <property type="entry name" value="AA_TRNA_LIGASE_I"/>
    <property type="match status" value="1"/>
</dbReference>
<dbReference type="HAMAP" id="MF_00123">
    <property type="entry name" value="Arg_tRNA_synth"/>
    <property type="match status" value="1"/>
</dbReference>
<comment type="subunit">
    <text evidence="9">Monomer.</text>
</comment>
<sequence length="571" mass="61934">MIQAKQALLAALAESLQEIAPGANASAAFESPKQAAHGDFACTAAMQLAKPLKANPRELATRLIAALEAKAAFQQWVQALEIAGPGFINIRLKPAAKQTVVAEVLAAAGQFGHRAATGKHVMVEFVSANPTGPLHVGHARQAALGDSLCSVFQSQGHDVTREFYYNDAGVQIATLANSTQMRLKGFKPGDAEWPEAAYNGDYIQDIADAFLKKETVKADDREFTASGDVNDLDSIRQFAVAYLRHEQDLDLQAFGLKFDSYFLESSVYAGGQLEKTVERLVASGKTYEEGGALWLRTTDYGDDKDRVMRKKEGGFTYFVPDVAYHINKFERGYTQCINIQGTDHHGTIARVRAGLQAVDLGIPQGFPDYVLHKMVTVMKGGEEVKISKRAGSYVTLRDLIDWTSRDAVRFFLISRKADTEFVFDIDLALKANDENPVFYVQYAHARICSVIRKWGGDVAGVAGADFGLLTAPTEEALMLKLAAYPDMLSGAAAGLAPHDIAFYARDLAGAYHSYYAAERVTGQAPELSRARVALLAATRQVLANALGMLGVSAPEQMNRDTADTSETSESA</sequence>
<dbReference type="InterPro" id="IPR001278">
    <property type="entry name" value="Arg-tRNA-ligase"/>
</dbReference>
<dbReference type="SUPFAM" id="SSF55190">
    <property type="entry name" value="Arginyl-tRNA synthetase (ArgRS), N-terminal 'additional' domain"/>
    <property type="match status" value="1"/>
</dbReference>
<keyword evidence="3 9" id="KW-0436">Ligase</keyword>
<evidence type="ECO:0000259" key="12">
    <source>
        <dbReference type="SMART" id="SM01016"/>
    </source>
</evidence>
<keyword evidence="5 9" id="KW-0067">ATP-binding</keyword>
<evidence type="ECO:0000256" key="3">
    <source>
        <dbReference type="ARBA" id="ARBA00022598"/>
    </source>
</evidence>
<evidence type="ECO:0000256" key="8">
    <source>
        <dbReference type="ARBA" id="ARBA00049339"/>
    </source>
</evidence>
<dbReference type="InterPro" id="IPR036695">
    <property type="entry name" value="Arg-tRNA-synth_N_sf"/>
</dbReference>
<dbReference type="InterPro" id="IPR008909">
    <property type="entry name" value="DALR_anticod-bd"/>
</dbReference>
<evidence type="ECO:0000256" key="1">
    <source>
        <dbReference type="ARBA" id="ARBA00005594"/>
    </source>
</evidence>
<dbReference type="SMART" id="SM00836">
    <property type="entry name" value="DALR_1"/>
    <property type="match status" value="1"/>
</dbReference>
<dbReference type="InterPro" id="IPR001412">
    <property type="entry name" value="aa-tRNA-synth_I_CS"/>
</dbReference>
<evidence type="ECO:0000256" key="7">
    <source>
        <dbReference type="ARBA" id="ARBA00023146"/>
    </source>
</evidence>
<dbReference type="InterPro" id="IPR005148">
    <property type="entry name" value="Arg-tRNA-synth_N"/>
</dbReference>
<feature type="domain" description="DALR anticodon binding" evidence="11">
    <location>
        <begin position="440"/>
        <end position="557"/>
    </location>
</feature>
<evidence type="ECO:0000256" key="5">
    <source>
        <dbReference type="ARBA" id="ARBA00022840"/>
    </source>
</evidence>
<evidence type="ECO:0000313" key="13">
    <source>
        <dbReference type="EMBL" id="MFG6442323.1"/>
    </source>
</evidence>
<evidence type="ECO:0000256" key="6">
    <source>
        <dbReference type="ARBA" id="ARBA00022917"/>
    </source>
</evidence>
<name>A0ABW7FLV4_9BURK</name>
<dbReference type="Gene3D" id="3.40.50.620">
    <property type="entry name" value="HUPs"/>
    <property type="match status" value="1"/>
</dbReference>
<comment type="caution">
    <text evidence="13">The sequence shown here is derived from an EMBL/GenBank/DDBJ whole genome shotgun (WGS) entry which is preliminary data.</text>
</comment>
<dbReference type="PANTHER" id="PTHR11956:SF5">
    <property type="entry name" value="ARGININE--TRNA LIGASE, CYTOPLASMIC"/>
    <property type="match status" value="1"/>
</dbReference>
<organism evidence="13 14">
    <name type="scientific">Pelomonas margarita</name>
    <dbReference type="NCBI Taxonomy" id="3299031"/>
    <lineage>
        <taxon>Bacteria</taxon>
        <taxon>Pseudomonadati</taxon>
        <taxon>Pseudomonadota</taxon>
        <taxon>Betaproteobacteria</taxon>
        <taxon>Burkholderiales</taxon>
        <taxon>Sphaerotilaceae</taxon>
        <taxon>Roseateles</taxon>
    </lineage>
</organism>
<keyword evidence="4 9" id="KW-0547">Nucleotide-binding</keyword>
<evidence type="ECO:0000256" key="10">
    <source>
        <dbReference type="RuleBase" id="RU363038"/>
    </source>
</evidence>
<feature type="short sequence motif" description="'HIGH' region" evidence="9">
    <location>
        <begin position="128"/>
        <end position="138"/>
    </location>
</feature>
<comment type="catalytic activity">
    <reaction evidence="8 9">
        <text>tRNA(Arg) + L-arginine + ATP = L-arginyl-tRNA(Arg) + AMP + diphosphate</text>
        <dbReference type="Rhea" id="RHEA:20301"/>
        <dbReference type="Rhea" id="RHEA-COMP:9658"/>
        <dbReference type="Rhea" id="RHEA-COMP:9673"/>
        <dbReference type="ChEBI" id="CHEBI:30616"/>
        <dbReference type="ChEBI" id="CHEBI:32682"/>
        <dbReference type="ChEBI" id="CHEBI:33019"/>
        <dbReference type="ChEBI" id="CHEBI:78442"/>
        <dbReference type="ChEBI" id="CHEBI:78513"/>
        <dbReference type="ChEBI" id="CHEBI:456215"/>
        <dbReference type="EC" id="6.1.1.19"/>
    </reaction>
</comment>
<dbReference type="CDD" id="cd00671">
    <property type="entry name" value="ArgRS_core"/>
    <property type="match status" value="1"/>
</dbReference>
<dbReference type="CDD" id="cd07956">
    <property type="entry name" value="Anticodon_Ia_Arg"/>
    <property type="match status" value="1"/>
</dbReference>
<proteinExistence type="inferred from homology"/>
<reference evidence="13 14" key="1">
    <citation type="submission" date="2024-08" db="EMBL/GenBank/DDBJ databases">
        <authorList>
            <person name="Lu H."/>
        </authorList>
    </citation>
    <scope>NUCLEOTIDE SEQUENCE [LARGE SCALE GENOMIC DNA]</scope>
    <source>
        <strain evidence="13 14">LKC17W</strain>
    </source>
</reference>
<dbReference type="InterPro" id="IPR014729">
    <property type="entry name" value="Rossmann-like_a/b/a_fold"/>
</dbReference>
<comment type="similarity">
    <text evidence="1 9 10">Belongs to the class-I aminoacyl-tRNA synthetase family.</text>
</comment>
<evidence type="ECO:0000256" key="4">
    <source>
        <dbReference type="ARBA" id="ARBA00022741"/>
    </source>
</evidence>
<keyword evidence="2 9" id="KW-0963">Cytoplasm</keyword>
<comment type="subcellular location">
    <subcellularLocation>
        <location evidence="9">Cytoplasm</location>
    </subcellularLocation>
</comment>
<accession>A0ABW7FLV4</accession>
<dbReference type="InterPro" id="IPR009080">
    <property type="entry name" value="tRNAsynth_Ia_anticodon-bd"/>
</dbReference>
<dbReference type="PRINTS" id="PR01038">
    <property type="entry name" value="TRNASYNTHARG"/>
</dbReference>
<dbReference type="Pfam" id="PF03485">
    <property type="entry name" value="Arg_tRNA_synt_N"/>
    <property type="match status" value="1"/>
</dbReference>